<keyword evidence="3" id="KW-1185">Reference proteome</keyword>
<sequence>MTGDLALSSRVFQHLEYPHHLEMFDATLRYINLFILPNPKFSIPTSEMDPVYRMHSRTTDLDASYISQNTVNTVQALGPMSFSTPTKPAPAVTGTSRAVVSFSLSPTPNRERASTHKRNTVCVPYQDDGFDPFIIESPGCSVSPLGRPFELPVGKENTPPINSPPNTNRVSSIKIVTPMDSPSPSTDRRLRQDIAALYSPKENPTTRRFSTPKKLTKSKKKKDKIKRKSAPPVLALHDDPNTRQADESHILKKLQTSMLSPVKPAHIPIPPPVKISPSAAIYALPQAHLISPTPSPPVLGRRNQNARPRPHSTSGSSFTSKLFELDLSPIMEDAQVFGDAPQVQIDVSIDIDEDSEPASVLNSSDSSYGELLHDMTIDYFSLSRYGTLGRLEWANDKRSRWAVMSAHDPNQRTGDTAGTEDEDANGWEEFTSHEEHHHPQDIDIPELTLTVPTPEMESSAELLTEVASS</sequence>
<dbReference type="EMBL" id="CACVBS010000046">
    <property type="protein sequence ID" value="CAA7264932.1"/>
    <property type="molecule type" value="Genomic_DNA"/>
</dbReference>
<evidence type="ECO:0000256" key="1">
    <source>
        <dbReference type="SAM" id="MobiDB-lite"/>
    </source>
</evidence>
<dbReference type="Proteomes" id="UP000467700">
    <property type="component" value="Unassembled WGS sequence"/>
</dbReference>
<reference evidence="2 3" key="1">
    <citation type="submission" date="2020-01" db="EMBL/GenBank/DDBJ databases">
        <authorList>
            <person name="Gupta K D."/>
        </authorList>
    </citation>
    <scope>NUCLEOTIDE SEQUENCE [LARGE SCALE GENOMIC DNA]</scope>
</reference>
<evidence type="ECO:0000313" key="3">
    <source>
        <dbReference type="Proteomes" id="UP000467700"/>
    </source>
</evidence>
<dbReference type="OrthoDB" id="3070641at2759"/>
<feature type="compositionally biased region" description="Basic residues" evidence="1">
    <location>
        <begin position="210"/>
        <end position="229"/>
    </location>
</feature>
<comment type="caution">
    <text evidence="2">The sequence shown here is derived from an EMBL/GenBank/DDBJ whole genome shotgun (WGS) entry which is preliminary data.</text>
</comment>
<feature type="region of interest" description="Disordered" evidence="1">
    <location>
        <begin position="292"/>
        <end position="317"/>
    </location>
</feature>
<gene>
    <name evidence="2" type="ORF">AAE3_LOCUS7021</name>
</gene>
<dbReference type="AlphaFoldDB" id="A0A8S0X2C5"/>
<feature type="compositionally biased region" description="Polar residues" evidence="1">
    <location>
        <begin position="302"/>
        <end position="317"/>
    </location>
</feature>
<feature type="compositionally biased region" description="Basic and acidic residues" evidence="1">
    <location>
        <begin position="430"/>
        <end position="441"/>
    </location>
</feature>
<feature type="region of interest" description="Disordered" evidence="1">
    <location>
        <begin position="199"/>
        <end position="240"/>
    </location>
</feature>
<name>A0A8S0X2C5_CYCAE</name>
<feature type="region of interest" description="Disordered" evidence="1">
    <location>
        <begin position="406"/>
        <end position="469"/>
    </location>
</feature>
<protein>
    <submittedName>
        <fullName evidence="2">Uncharacterized protein</fullName>
    </submittedName>
</protein>
<organism evidence="2 3">
    <name type="scientific">Cyclocybe aegerita</name>
    <name type="common">Black poplar mushroom</name>
    <name type="synonym">Agrocybe aegerita</name>
    <dbReference type="NCBI Taxonomy" id="1973307"/>
    <lineage>
        <taxon>Eukaryota</taxon>
        <taxon>Fungi</taxon>
        <taxon>Dikarya</taxon>
        <taxon>Basidiomycota</taxon>
        <taxon>Agaricomycotina</taxon>
        <taxon>Agaricomycetes</taxon>
        <taxon>Agaricomycetidae</taxon>
        <taxon>Agaricales</taxon>
        <taxon>Agaricineae</taxon>
        <taxon>Bolbitiaceae</taxon>
        <taxon>Cyclocybe</taxon>
    </lineage>
</organism>
<accession>A0A8S0X2C5</accession>
<proteinExistence type="predicted"/>
<evidence type="ECO:0000313" key="2">
    <source>
        <dbReference type="EMBL" id="CAA7264932.1"/>
    </source>
</evidence>